<evidence type="ECO:0000313" key="1">
    <source>
        <dbReference type="EMBL" id="GAK30542.1"/>
    </source>
</evidence>
<reference evidence="2" key="1">
    <citation type="journal article" date="2014" name="Genome Announc.">
        <title>Draft genome sequence of Weissella oryzae SG25T, isolated from fermented rice grains.</title>
        <authorList>
            <person name="Tanizawa Y."/>
            <person name="Fujisawa T."/>
            <person name="Mochizuki T."/>
            <person name="Kaminuma E."/>
            <person name="Suzuki Y."/>
            <person name="Nakamura Y."/>
            <person name="Tohno M."/>
        </authorList>
    </citation>
    <scope>NUCLEOTIDE SEQUENCE [LARGE SCALE GENOMIC DNA]</scope>
    <source>
        <strain evidence="2">DSM 25784 / JCM 18191 / LMG 30913 / SG25</strain>
    </source>
</reference>
<gene>
    <name evidence="1" type="ORF">WOSG25_031390</name>
</gene>
<sequence>MTYQHLFTLGFKVNDGTTTDWRYRTVTIESTEAMPSSSELAEAKLVLKGQFDRQDKYDISYTVMNISTITLG</sequence>
<dbReference type="Proteomes" id="UP000030643">
    <property type="component" value="Unassembled WGS sequence"/>
</dbReference>
<dbReference type="OrthoDB" id="9853747at2"/>
<dbReference type="RefSeq" id="WP_027698641.1">
    <property type="nucleotide sequence ID" value="NZ_DF820486.1"/>
</dbReference>
<protein>
    <submittedName>
        <fullName evidence="1">Uncharacterized protein</fullName>
    </submittedName>
</protein>
<keyword evidence="2" id="KW-1185">Reference proteome</keyword>
<proteinExistence type="predicted"/>
<name>A0A069CT10_WEIOS</name>
<evidence type="ECO:0000313" key="2">
    <source>
        <dbReference type="Proteomes" id="UP000030643"/>
    </source>
</evidence>
<dbReference type="EMBL" id="DF820486">
    <property type="protein sequence ID" value="GAK30542.1"/>
    <property type="molecule type" value="Genomic_DNA"/>
</dbReference>
<dbReference type="AlphaFoldDB" id="A0A069CT10"/>
<organism evidence="1 2">
    <name type="scientific">Weissella oryzae (strain DSM 25784 / JCM 18191 / LMG 30913 / SG25)</name>
    <dbReference type="NCBI Taxonomy" id="1329250"/>
    <lineage>
        <taxon>Bacteria</taxon>
        <taxon>Bacillati</taxon>
        <taxon>Bacillota</taxon>
        <taxon>Bacilli</taxon>
        <taxon>Lactobacillales</taxon>
        <taxon>Lactobacillaceae</taxon>
        <taxon>Weissella</taxon>
    </lineage>
</organism>
<accession>A0A069CT10</accession>